<evidence type="ECO:0000256" key="4">
    <source>
        <dbReference type="ARBA" id="ARBA00023136"/>
    </source>
</evidence>
<evidence type="ECO:0000313" key="6">
    <source>
        <dbReference type="Proteomes" id="UP000614811"/>
    </source>
</evidence>
<dbReference type="EMBL" id="BMXA01000002">
    <property type="protein sequence ID" value="GHA08635.1"/>
    <property type="molecule type" value="Genomic_DNA"/>
</dbReference>
<dbReference type="RefSeq" id="WP_189400013.1">
    <property type="nucleotide sequence ID" value="NZ_BMXA01000002.1"/>
</dbReference>
<keyword evidence="4" id="KW-0472">Membrane</keyword>
<dbReference type="PROSITE" id="PS51257">
    <property type="entry name" value="PROKAR_LIPOPROTEIN"/>
    <property type="match status" value="1"/>
</dbReference>
<accession>A0A918VLQ6</accession>
<evidence type="ECO:0000256" key="3">
    <source>
        <dbReference type="ARBA" id="ARBA00022490"/>
    </source>
</evidence>
<sequence>MDLIEERTIALAGVLQACQQVQSLAREGSASQGEMASSLKSILVLDAVSTPAVFGGLSGVRAGLRMIAEGVFTSTQGKDIELLRYAVSILQLQAQLYRDAEKFDQFANDVERLSSFSEDTMLEACSDVYQKHISSMRPQIIVQGESGHLQNPDIPPKIRALLLAAFRAAVLWQQKKGGRFRLLWERTRMQNAARQLLTQGSAD</sequence>
<evidence type="ECO:0000256" key="1">
    <source>
        <dbReference type="ARBA" id="ARBA00004496"/>
    </source>
</evidence>
<dbReference type="PANTHER" id="PTHR38100">
    <property type="entry name" value="HIGH FREQUENCY LYSOGENIZATION PROTEIN HFLD"/>
    <property type="match status" value="1"/>
</dbReference>
<organism evidence="5 6">
    <name type="scientific">Arenicella chitinivorans</name>
    <dbReference type="NCBI Taxonomy" id="1329800"/>
    <lineage>
        <taxon>Bacteria</taxon>
        <taxon>Pseudomonadati</taxon>
        <taxon>Pseudomonadota</taxon>
        <taxon>Gammaproteobacteria</taxon>
        <taxon>Arenicellales</taxon>
        <taxon>Arenicellaceae</taxon>
        <taxon>Arenicella</taxon>
    </lineage>
</organism>
<keyword evidence="2" id="KW-1003">Cell membrane</keyword>
<dbReference type="GO" id="GO:0005737">
    <property type="term" value="C:cytoplasm"/>
    <property type="evidence" value="ECO:0007669"/>
    <property type="project" value="UniProtKB-SubCell"/>
</dbReference>
<name>A0A918VLQ6_9GAMM</name>
<reference evidence="5" key="2">
    <citation type="submission" date="2020-09" db="EMBL/GenBank/DDBJ databases">
        <authorList>
            <person name="Sun Q."/>
            <person name="Kim S."/>
        </authorList>
    </citation>
    <scope>NUCLEOTIDE SEQUENCE</scope>
    <source>
        <strain evidence="5">KCTC 12711</strain>
    </source>
</reference>
<evidence type="ECO:0000256" key="2">
    <source>
        <dbReference type="ARBA" id="ARBA00022475"/>
    </source>
</evidence>
<dbReference type="Proteomes" id="UP000614811">
    <property type="component" value="Unassembled WGS sequence"/>
</dbReference>
<dbReference type="InterPro" id="IPR007451">
    <property type="entry name" value="HflD"/>
</dbReference>
<gene>
    <name evidence="5" type="primary">hflD</name>
    <name evidence="5" type="ORF">GCM10008090_18120</name>
</gene>
<protein>
    <submittedName>
        <fullName evidence="5">High frequency lysogenization protein HflD</fullName>
    </submittedName>
</protein>
<keyword evidence="3" id="KW-0963">Cytoplasm</keyword>
<comment type="caution">
    <text evidence="5">The sequence shown here is derived from an EMBL/GenBank/DDBJ whole genome shotgun (WGS) entry which is preliminary data.</text>
</comment>
<dbReference type="AlphaFoldDB" id="A0A918VLQ6"/>
<dbReference type="SUPFAM" id="SSF101322">
    <property type="entry name" value="YcfC-like"/>
    <property type="match status" value="1"/>
</dbReference>
<keyword evidence="6" id="KW-1185">Reference proteome</keyword>
<dbReference type="Pfam" id="PF04356">
    <property type="entry name" value="DUF489"/>
    <property type="match status" value="1"/>
</dbReference>
<reference evidence="5" key="1">
    <citation type="journal article" date="2014" name="Int. J. Syst. Evol. Microbiol.">
        <title>Complete genome sequence of Corynebacterium casei LMG S-19264T (=DSM 44701T), isolated from a smear-ripened cheese.</title>
        <authorList>
            <consortium name="US DOE Joint Genome Institute (JGI-PGF)"/>
            <person name="Walter F."/>
            <person name="Albersmeier A."/>
            <person name="Kalinowski J."/>
            <person name="Ruckert C."/>
        </authorList>
    </citation>
    <scope>NUCLEOTIDE SEQUENCE</scope>
    <source>
        <strain evidence="5">KCTC 12711</strain>
    </source>
</reference>
<dbReference type="InterPro" id="IPR035932">
    <property type="entry name" value="HflD-like_sf"/>
</dbReference>
<proteinExistence type="predicted"/>
<dbReference type="PANTHER" id="PTHR38100:SF1">
    <property type="entry name" value="HIGH FREQUENCY LYSOGENIZATION PROTEIN HFLD"/>
    <property type="match status" value="1"/>
</dbReference>
<comment type="subcellular location">
    <subcellularLocation>
        <location evidence="1">Cytoplasm</location>
    </subcellularLocation>
</comment>
<evidence type="ECO:0000313" key="5">
    <source>
        <dbReference type="EMBL" id="GHA08635.1"/>
    </source>
</evidence>
<dbReference type="Gene3D" id="1.10.3890.10">
    <property type="entry name" value="HflD-like"/>
    <property type="match status" value="1"/>
</dbReference>